<keyword evidence="3" id="KW-1185">Reference proteome</keyword>
<dbReference type="EMBL" id="WNZZ01000056">
    <property type="protein sequence ID" value="MUG26740.1"/>
    <property type="molecule type" value="Genomic_DNA"/>
</dbReference>
<protein>
    <submittedName>
        <fullName evidence="1">Uncharacterized protein</fullName>
    </submittedName>
</protein>
<comment type="caution">
    <text evidence="1">The sequence shown here is derived from an EMBL/GenBank/DDBJ whole genome shotgun (WGS) entry which is preliminary data.</text>
</comment>
<proteinExistence type="predicted"/>
<reference evidence="2 4" key="2">
    <citation type="submission" date="2019-11" db="EMBL/GenBank/DDBJ databases">
        <title>Draft genome sequences of five Paenibacillus species of dairy origin.</title>
        <authorList>
            <person name="Olajide A.M."/>
            <person name="Chen S."/>
            <person name="Lapointe G."/>
        </authorList>
    </citation>
    <scope>NUCLEOTIDE SEQUENCE [LARGE SCALE GENOMIC DNA]</scope>
    <source>
        <strain evidence="2 4">3CT49</strain>
    </source>
</reference>
<evidence type="ECO:0000313" key="2">
    <source>
        <dbReference type="EMBL" id="MUG26740.1"/>
    </source>
</evidence>
<sequence length="127" mass="14852">MLATNLHDVLENFDFTDSIVTEVKWDDNLIDLIVVVDYYWDIQDGRDTTRLLKIIFKNCMKADFQFSTELPLTSHEVNKESLFTIVLFKEMAESKNNSYKQNHVGIFTTNYSKPWLSVVCSDVMLEE</sequence>
<reference evidence="1 3" key="1">
    <citation type="submission" date="2014-04" db="EMBL/GenBank/DDBJ databases">
        <authorList>
            <person name="Bishop-Lilly K.A."/>
            <person name="Broomall S.M."/>
            <person name="Chain P.S."/>
            <person name="Chertkov O."/>
            <person name="Coyne S.R."/>
            <person name="Daligault H.E."/>
            <person name="Davenport K.W."/>
            <person name="Erkkila T."/>
            <person name="Frey K.G."/>
            <person name="Gibbons H.S."/>
            <person name="Gu W."/>
            <person name="Jaissle J."/>
            <person name="Johnson S.L."/>
            <person name="Koroleva G.I."/>
            <person name="Ladner J.T."/>
            <person name="Lo C.-C."/>
            <person name="Minogue T.D."/>
            <person name="Munk C."/>
            <person name="Palacios G.F."/>
            <person name="Redden C.L."/>
            <person name="Rosenzweig C.N."/>
            <person name="Scholz M.B."/>
            <person name="Teshima H."/>
            <person name="Xu Y."/>
        </authorList>
    </citation>
    <scope>NUCLEOTIDE SEQUENCE [LARGE SCALE GENOMIC DNA]</scope>
    <source>
        <strain evidence="1 3">8244</strain>
    </source>
</reference>
<dbReference type="EMBL" id="JMQA01000053">
    <property type="protein sequence ID" value="KFM92912.1"/>
    <property type="molecule type" value="Genomic_DNA"/>
</dbReference>
<organism evidence="1 3">
    <name type="scientific">Paenibacillus macerans</name>
    <name type="common">Bacillus macerans</name>
    <dbReference type="NCBI Taxonomy" id="44252"/>
    <lineage>
        <taxon>Bacteria</taxon>
        <taxon>Bacillati</taxon>
        <taxon>Bacillota</taxon>
        <taxon>Bacilli</taxon>
        <taxon>Bacillales</taxon>
        <taxon>Paenibacillaceae</taxon>
        <taxon>Paenibacillus</taxon>
    </lineage>
</organism>
<dbReference type="AlphaFoldDB" id="A0A090Y501"/>
<dbReference type="Proteomes" id="UP000029278">
    <property type="component" value="Unassembled WGS sequence"/>
</dbReference>
<evidence type="ECO:0000313" key="4">
    <source>
        <dbReference type="Proteomes" id="UP000442469"/>
    </source>
</evidence>
<dbReference type="OrthoDB" id="2086565at2"/>
<name>A0A090Y501_PAEMA</name>
<gene>
    <name evidence="1" type="ORF">DJ90_3033</name>
    <name evidence="2" type="ORF">GNQ08_30990</name>
</gene>
<evidence type="ECO:0000313" key="1">
    <source>
        <dbReference type="EMBL" id="KFM92912.1"/>
    </source>
</evidence>
<dbReference type="Proteomes" id="UP000442469">
    <property type="component" value="Unassembled WGS sequence"/>
</dbReference>
<dbReference type="HOGENOM" id="CLU_1968364_0_0_9"/>
<accession>A0A090Y501</accession>
<evidence type="ECO:0000313" key="3">
    <source>
        <dbReference type="Proteomes" id="UP000029278"/>
    </source>
</evidence>